<feature type="region of interest" description="Disordered" evidence="1">
    <location>
        <begin position="187"/>
        <end position="222"/>
    </location>
</feature>
<evidence type="ECO:0008006" key="4">
    <source>
        <dbReference type="Google" id="ProtNLM"/>
    </source>
</evidence>
<reference evidence="2" key="1">
    <citation type="submission" date="2020-11" db="EMBL/GenBank/DDBJ databases">
        <authorList>
            <consortium name="DOE Joint Genome Institute"/>
            <person name="Ahrendt S."/>
            <person name="Riley R."/>
            <person name="Andreopoulos W."/>
            <person name="Labutti K."/>
            <person name="Pangilinan J."/>
            <person name="Ruiz-Duenas F.J."/>
            <person name="Barrasa J.M."/>
            <person name="Sanchez-Garcia M."/>
            <person name="Camarero S."/>
            <person name="Miyauchi S."/>
            <person name="Serrano A."/>
            <person name="Linde D."/>
            <person name="Babiker R."/>
            <person name="Drula E."/>
            <person name="Ayuso-Fernandez I."/>
            <person name="Pacheco R."/>
            <person name="Padilla G."/>
            <person name="Ferreira P."/>
            <person name="Barriuso J."/>
            <person name="Kellner H."/>
            <person name="Castanera R."/>
            <person name="Alfaro M."/>
            <person name="Ramirez L."/>
            <person name="Pisabarro A.G."/>
            <person name="Kuo A."/>
            <person name="Tritt A."/>
            <person name="Lipzen A."/>
            <person name="He G."/>
            <person name="Yan M."/>
            <person name="Ng V."/>
            <person name="Cullen D."/>
            <person name="Martin F."/>
            <person name="Rosso M.-N."/>
            <person name="Henrissat B."/>
            <person name="Hibbett D."/>
            <person name="Martinez A.T."/>
            <person name="Grigoriev I.V."/>
        </authorList>
    </citation>
    <scope>NUCLEOTIDE SEQUENCE</scope>
    <source>
        <strain evidence="2">AH 40177</strain>
    </source>
</reference>
<proteinExistence type="predicted"/>
<accession>A0A9P5U7M0</accession>
<evidence type="ECO:0000256" key="1">
    <source>
        <dbReference type="SAM" id="MobiDB-lite"/>
    </source>
</evidence>
<dbReference type="Proteomes" id="UP000772434">
    <property type="component" value="Unassembled WGS sequence"/>
</dbReference>
<feature type="region of interest" description="Disordered" evidence="1">
    <location>
        <begin position="383"/>
        <end position="403"/>
    </location>
</feature>
<keyword evidence="3" id="KW-1185">Reference proteome</keyword>
<dbReference type="OrthoDB" id="298344at2759"/>
<organism evidence="2 3">
    <name type="scientific">Rhodocollybia butyracea</name>
    <dbReference type="NCBI Taxonomy" id="206335"/>
    <lineage>
        <taxon>Eukaryota</taxon>
        <taxon>Fungi</taxon>
        <taxon>Dikarya</taxon>
        <taxon>Basidiomycota</taxon>
        <taxon>Agaricomycotina</taxon>
        <taxon>Agaricomycetes</taxon>
        <taxon>Agaricomycetidae</taxon>
        <taxon>Agaricales</taxon>
        <taxon>Marasmiineae</taxon>
        <taxon>Omphalotaceae</taxon>
        <taxon>Rhodocollybia</taxon>
    </lineage>
</organism>
<feature type="compositionally biased region" description="Basic and acidic residues" evidence="1">
    <location>
        <begin position="201"/>
        <end position="212"/>
    </location>
</feature>
<protein>
    <recommendedName>
        <fullName evidence="4">Zinc-finger domain-containing protein</fullName>
    </recommendedName>
</protein>
<feature type="region of interest" description="Disordered" evidence="1">
    <location>
        <begin position="55"/>
        <end position="86"/>
    </location>
</feature>
<dbReference type="AlphaFoldDB" id="A0A9P5U7M0"/>
<feature type="compositionally biased region" description="Basic residues" evidence="1">
    <location>
        <begin position="549"/>
        <end position="559"/>
    </location>
</feature>
<evidence type="ECO:0000313" key="3">
    <source>
        <dbReference type="Proteomes" id="UP000772434"/>
    </source>
</evidence>
<evidence type="ECO:0000313" key="2">
    <source>
        <dbReference type="EMBL" id="KAF9070065.1"/>
    </source>
</evidence>
<feature type="region of interest" description="Disordered" evidence="1">
    <location>
        <begin position="546"/>
        <end position="566"/>
    </location>
</feature>
<comment type="caution">
    <text evidence="2">The sequence shown here is derived from an EMBL/GenBank/DDBJ whole genome shotgun (WGS) entry which is preliminary data.</text>
</comment>
<feature type="compositionally biased region" description="Low complexity" evidence="1">
    <location>
        <begin position="394"/>
        <end position="403"/>
    </location>
</feature>
<dbReference type="EMBL" id="JADNRY010000044">
    <property type="protein sequence ID" value="KAF9070065.1"/>
    <property type="molecule type" value="Genomic_DNA"/>
</dbReference>
<name>A0A9P5U7M0_9AGAR</name>
<sequence length="658" mass="73489">MSISSTPSSSSTTWRFKQVYVEIPPSPLHSHHRASLPILPSRLSFNHKENTPLKASITKQADAQPIKRKSEPSDAQPPSKKPKVGEDANMAQASELINCHQCKVKRPPSDILQCTFTICRNPTKPHRCSTKYCRNCLRKHYNEALDTITTTTQGHKEPGHADAAYIFKCPKCRGQCNCWKCRHKHASNTEPTSAKGVILKETQKQPKPKVNDKPTGTGSAQKHVERVPKPIVIPDISWVKIPTLLSLKDAEDRIFIREFFLRFSGMRGMSITKAQLEELECIGGMPPENESEKEGYSRWVTEICVRSLVLSLIGALAAEEDSSATLSMKNAMKDIRSSGVNMSKIWVILSSLRTALGRPEKPLEAELLEVDSDAESSEDRIILEFPDPSPPPANTNARSTRTRSTTADALTVVHTAQMIPVILGLIETVLESHAVRVELEEGTKAGREKFRESRDCLKLENESWDALKKSLEEAQVPDPSKIKIARLTHKSRAQAVESAAKVIASSYLPRFTQLGSDPGGRTYWALTPGVYDREYASEYITSRLPQAPKSKKARNRKFRQQKDQASRKALQEWSWFLAVWGNHPSNEATGDKAQWWGFWDPVEIHKLADWVSVVNGLKTNGSVEATAASRSSEGLKNLVKGITEYATVLEWRIQGEDD</sequence>
<gene>
    <name evidence="2" type="ORF">BDP27DRAFT_1324227</name>
</gene>